<reference evidence="4" key="1">
    <citation type="journal article" date="2024" name="Gigascience">
        <title>Chromosome-level genome of the poultry shaft louse Menopon gallinae provides insight into the host-switching and adaptive evolution of parasitic lice.</title>
        <authorList>
            <person name="Xu Y."/>
            <person name="Ma L."/>
            <person name="Liu S."/>
            <person name="Liang Y."/>
            <person name="Liu Q."/>
            <person name="He Z."/>
            <person name="Tian L."/>
            <person name="Duan Y."/>
            <person name="Cai W."/>
            <person name="Li H."/>
            <person name="Song F."/>
        </authorList>
    </citation>
    <scope>NUCLEOTIDE SEQUENCE</scope>
    <source>
        <strain evidence="4">Cailab_2023a</strain>
    </source>
</reference>
<dbReference type="GO" id="GO:0062129">
    <property type="term" value="C:chitin-based extracellular matrix"/>
    <property type="evidence" value="ECO:0007669"/>
    <property type="project" value="TreeGrafter"/>
</dbReference>
<dbReference type="PANTHER" id="PTHR10380">
    <property type="entry name" value="CUTICLE PROTEIN"/>
    <property type="match status" value="1"/>
</dbReference>
<organism evidence="4">
    <name type="scientific">Menopon gallinae</name>
    <name type="common">poultry shaft louse</name>
    <dbReference type="NCBI Taxonomy" id="328185"/>
    <lineage>
        <taxon>Eukaryota</taxon>
        <taxon>Metazoa</taxon>
        <taxon>Ecdysozoa</taxon>
        <taxon>Arthropoda</taxon>
        <taxon>Hexapoda</taxon>
        <taxon>Insecta</taxon>
        <taxon>Pterygota</taxon>
        <taxon>Neoptera</taxon>
        <taxon>Paraneoptera</taxon>
        <taxon>Psocodea</taxon>
        <taxon>Troctomorpha</taxon>
        <taxon>Phthiraptera</taxon>
        <taxon>Amblycera</taxon>
        <taxon>Menoponidae</taxon>
        <taxon>Menopon</taxon>
    </lineage>
</organism>
<name>A0AAW2H9U9_9NEOP</name>
<feature type="compositionally biased region" description="Low complexity" evidence="2">
    <location>
        <begin position="298"/>
        <end position="328"/>
    </location>
</feature>
<dbReference type="EMBL" id="JARGDH010000005">
    <property type="protein sequence ID" value="KAL0266495.1"/>
    <property type="molecule type" value="Genomic_DNA"/>
</dbReference>
<dbReference type="InterPro" id="IPR000618">
    <property type="entry name" value="Insect_cuticle"/>
</dbReference>
<gene>
    <name evidence="4" type="ORF">PYX00_009013</name>
</gene>
<evidence type="ECO:0000313" key="4">
    <source>
        <dbReference type="EMBL" id="KAL0266496.1"/>
    </source>
</evidence>
<dbReference type="GO" id="GO:0008010">
    <property type="term" value="F:structural constituent of chitin-based larval cuticle"/>
    <property type="evidence" value="ECO:0007669"/>
    <property type="project" value="TreeGrafter"/>
</dbReference>
<feature type="compositionally biased region" description="Low complexity" evidence="2">
    <location>
        <begin position="242"/>
        <end position="260"/>
    </location>
</feature>
<proteinExistence type="predicted"/>
<sequence>MEPTVFYVGLYFLVSLFHLASSRVDSYGGWNNAPDTQYHIQTDEGEERYFKYQTKTGQYRKEKRLQDGTVVGTYGWVDPNGYLRLRDYVADDAGYRIVKTKMIYVGGAPLTDKTVAAVKNYPSKYATLLPPSSTPLQSPFDVQSHRFAVIPPSTYHPSPPAAYYTAGQTTPFIPPVNTQSSYYPQTQTTFLPPGQTSYTGNFESFVYQSTPASTYLRRPGEPSPLLQFYPSSTPLVDVSPNSLPKSSTPLYSPSSTTVSPFTNRINSSPAYVSSTPLNYVSSTPSSVYLEAKSSSVAYSSTTPSPISSTTVSPVHSSTYRTPSSSSPSVAIFNDPTPKPIAVYSTTPKPVAVNYVSTPSTYASSPSSYASTPAPTAATPTESIRVIGYTASTPPPTAVLPPVAGKFLPGNNFITETEKNKLFFNTLGRNEYRKRYVDYQSNVQEYDGISTVQNGFRYFLPRHYHEEQSSSDGQERSGSFGYIDPFGIRRVIYYNTSPGGGFVHRKNNRYVGFNAAPYDPRPY</sequence>
<evidence type="ECO:0000256" key="3">
    <source>
        <dbReference type="SAM" id="SignalP"/>
    </source>
</evidence>
<comment type="caution">
    <text evidence="4">The sequence shown here is derived from an EMBL/GenBank/DDBJ whole genome shotgun (WGS) entry which is preliminary data.</text>
</comment>
<accession>A0AAW2H9U9</accession>
<dbReference type="EMBL" id="JARGDH010000005">
    <property type="protein sequence ID" value="KAL0266496.1"/>
    <property type="molecule type" value="Genomic_DNA"/>
</dbReference>
<feature type="region of interest" description="Disordered" evidence="2">
    <location>
        <begin position="298"/>
        <end position="331"/>
    </location>
</feature>
<dbReference type="PANTHER" id="PTHR10380:SF206">
    <property type="entry name" value="GH27759P"/>
    <property type="match status" value="1"/>
</dbReference>
<dbReference type="Pfam" id="PF00379">
    <property type="entry name" value="Chitin_bind_4"/>
    <property type="match status" value="1"/>
</dbReference>
<evidence type="ECO:0000256" key="1">
    <source>
        <dbReference type="PROSITE-ProRule" id="PRU00497"/>
    </source>
</evidence>
<dbReference type="AlphaFoldDB" id="A0AAW2H9U9"/>
<feature type="chain" id="PRO_5044476959" evidence="3">
    <location>
        <begin position="23"/>
        <end position="522"/>
    </location>
</feature>
<keyword evidence="1" id="KW-0193">Cuticle</keyword>
<keyword evidence="3" id="KW-0732">Signal</keyword>
<evidence type="ECO:0000256" key="2">
    <source>
        <dbReference type="SAM" id="MobiDB-lite"/>
    </source>
</evidence>
<feature type="signal peptide" evidence="3">
    <location>
        <begin position="1"/>
        <end position="22"/>
    </location>
</feature>
<dbReference type="InterPro" id="IPR050468">
    <property type="entry name" value="Cuticle_Struct_Prot"/>
</dbReference>
<dbReference type="PROSITE" id="PS51155">
    <property type="entry name" value="CHIT_BIND_RR_2"/>
    <property type="match status" value="2"/>
</dbReference>
<feature type="region of interest" description="Disordered" evidence="2">
    <location>
        <begin position="238"/>
        <end position="263"/>
    </location>
</feature>
<protein>
    <submittedName>
        <fullName evidence="4">Uncharacterized protein</fullName>
    </submittedName>
</protein>